<proteinExistence type="predicted"/>
<reference evidence="2" key="1">
    <citation type="submission" date="2016-11" db="EMBL/GenBank/DDBJ databases">
        <authorList>
            <person name="Varghese N."/>
            <person name="Submissions S."/>
        </authorList>
    </citation>
    <scope>NUCLEOTIDE SEQUENCE [LARGE SCALE GENOMIC DNA]</scope>
    <source>
        <strain evidence="2">DSM 15449</strain>
    </source>
</reference>
<evidence type="ECO:0000313" key="1">
    <source>
        <dbReference type="EMBL" id="SHH91451.1"/>
    </source>
</evidence>
<dbReference type="RefSeq" id="WP_073029392.1">
    <property type="nucleotide sequence ID" value="NZ_FQXJ01000005.1"/>
</dbReference>
<dbReference type="AlphaFoldDB" id="A0A1M5WVC8"/>
<evidence type="ECO:0000313" key="2">
    <source>
        <dbReference type="Proteomes" id="UP000183954"/>
    </source>
</evidence>
<keyword evidence="2" id="KW-1185">Reference proteome</keyword>
<dbReference type="Proteomes" id="UP000183954">
    <property type="component" value="Unassembled WGS sequence"/>
</dbReference>
<dbReference type="InterPro" id="IPR045507">
    <property type="entry name" value="DUF6483"/>
</dbReference>
<gene>
    <name evidence="1" type="ORF">SAMN02746098_01805</name>
</gene>
<evidence type="ECO:0008006" key="3">
    <source>
        <dbReference type="Google" id="ProtNLM"/>
    </source>
</evidence>
<dbReference type="STRING" id="1121420.SAMN02746098_01805"/>
<sequence length="223" mass="25526">MYQKDYIMKMIEQLTMAIATLLGSKSKSKIEECHQMVNEALYDLTGMSEGTLLKLSHKDLISIISGGKETNTEKCLALAEMLKLKADVSKDDSVRSFALYLKSLNIFIELNLAQSLLVQNSNQTINEIIDLIKPYKIPRESNQLLFRYYEFIGQYDKAEDVLFKMITANEKDEIIINEGFAFYNRLKGKTLMDLEGGNLPLDEVIEGLEVYQHLLTIEHKSLR</sequence>
<protein>
    <recommendedName>
        <fullName evidence="3">Tetratricopeptide repeat-containing protein</fullName>
    </recommendedName>
</protein>
<dbReference type="Pfam" id="PF20092">
    <property type="entry name" value="DUF6483"/>
    <property type="match status" value="1"/>
</dbReference>
<dbReference type="EMBL" id="FQXJ01000005">
    <property type="protein sequence ID" value="SHH91451.1"/>
    <property type="molecule type" value="Genomic_DNA"/>
</dbReference>
<accession>A0A1M5WVC8</accession>
<name>A0A1M5WVC8_9FIRM</name>
<organism evidence="1 2">
    <name type="scientific">Desulfosporosinus lacus DSM 15449</name>
    <dbReference type="NCBI Taxonomy" id="1121420"/>
    <lineage>
        <taxon>Bacteria</taxon>
        <taxon>Bacillati</taxon>
        <taxon>Bacillota</taxon>
        <taxon>Clostridia</taxon>
        <taxon>Eubacteriales</taxon>
        <taxon>Desulfitobacteriaceae</taxon>
        <taxon>Desulfosporosinus</taxon>
    </lineage>
</organism>
<dbReference type="OrthoDB" id="1905743at2"/>